<evidence type="ECO:0000256" key="3">
    <source>
        <dbReference type="ARBA" id="ARBA00022801"/>
    </source>
</evidence>
<evidence type="ECO:0000256" key="4">
    <source>
        <dbReference type="RuleBase" id="RU361235"/>
    </source>
</evidence>
<keyword evidence="3 4" id="KW-0378">Hydrolase</keyword>
<dbReference type="InterPro" id="IPR050309">
    <property type="entry name" value="Type-B_Carboxylest/Lipase"/>
</dbReference>
<reference evidence="7" key="1">
    <citation type="journal article" date="2019" name="Int. J. Syst. Evol. Microbiol.">
        <title>The Global Catalogue of Microorganisms (GCM) 10K type strain sequencing project: providing services to taxonomists for standard genome sequencing and annotation.</title>
        <authorList>
            <consortium name="The Broad Institute Genomics Platform"/>
            <consortium name="The Broad Institute Genome Sequencing Center for Infectious Disease"/>
            <person name="Wu L."/>
            <person name="Ma J."/>
        </authorList>
    </citation>
    <scope>NUCLEOTIDE SEQUENCE [LARGE SCALE GENOMIC DNA]</scope>
    <source>
        <strain evidence="7">DFY28</strain>
    </source>
</reference>
<dbReference type="Proteomes" id="UP001597237">
    <property type="component" value="Unassembled WGS sequence"/>
</dbReference>
<dbReference type="InterPro" id="IPR019819">
    <property type="entry name" value="Carboxylesterase_B_CS"/>
</dbReference>
<name>A0ABW4N854_9CAUL</name>
<dbReference type="EMBL" id="JBHUEY010000006">
    <property type="protein sequence ID" value="MFD1785455.1"/>
    <property type="molecule type" value="Genomic_DNA"/>
</dbReference>
<dbReference type="PANTHER" id="PTHR11559">
    <property type="entry name" value="CARBOXYLESTERASE"/>
    <property type="match status" value="1"/>
</dbReference>
<protein>
    <recommendedName>
        <fullName evidence="4">Carboxylic ester hydrolase</fullName>
        <ecNumber evidence="4">3.1.1.-</ecNumber>
    </recommendedName>
</protein>
<comment type="caution">
    <text evidence="6">The sequence shown here is derived from an EMBL/GenBank/DDBJ whole genome shotgun (WGS) entry which is preliminary data.</text>
</comment>
<comment type="similarity">
    <text evidence="1 4">Belongs to the type-B carboxylesterase/lipase family.</text>
</comment>
<keyword evidence="7" id="KW-1185">Reference proteome</keyword>
<dbReference type="PROSITE" id="PS51318">
    <property type="entry name" value="TAT"/>
    <property type="match status" value="1"/>
</dbReference>
<dbReference type="InterPro" id="IPR006311">
    <property type="entry name" value="TAT_signal"/>
</dbReference>
<dbReference type="InterPro" id="IPR002018">
    <property type="entry name" value="CarbesteraseB"/>
</dbReference>
<dbReference type="InterPro" id="IPR019826">
    <property type="entry name" value="Carboxylesterase_B_AS"/>
</dbReference>
<dbReference type="Gene3D" id="3.40.50.1820">
    <property type="entry name" value="alpha/beta hydrolase"/>
    <property type="match status" value="1"/>
</dbReference>
<dbReference type="RefSeq" id="WP_377281517.1">
    <property type="nucleotide sequence ID" value="NZ_JBHRSI010000004.1"/>
</dbReference>
<feature type="domain" description="Carboxylesterase type B" evidence="5">
    <location>
        <begin position="33"/>
        <end position="496"/>
    </location>
</feature>
<evidence type="ECO:0000256" key="1">
    <source>
        <dbReference type="ARBA" id="ARBA00005964"/>
    </source>
</evidence>
<evidence type="ECO:0000313" key="7">
    <source>
        <dbReference type="Proteomes" id="UP001597237"/>
    </source>
</evidence>
<dbReference type="SUPFAM" id="SSF53474">
    <property type="entry name" value="alpha/beta-Hydrolases"/>
    <property type="match status" value="1"/>
</dbReference>
<evidence type="ECO:0000256" key="2">
    <source>
        <dbReference type="ARBA" id="ARBA00010515"/>
    </source>
</evidence>
<dbReference type="EC" id="3.1.1.-" evidence="4"/>
<evidence type="ECO:0000259" key="5">
    <source>
        <dbReference type="Pfam" id="PF00135"/>
    </source>
</evidence>
<evidence type="ECO:0000313" key="6">
    <source>
        <dbReference type="EMBL" id="MFD1785455.1"/>
    </source>
</evidence>
<dbReference type="InterPro" id="IPR029058">
    <property type="entry name" value="AB_hydrolase_fold"/>
</dbReference>
<gene>
    <name evidence="6" type="ORF">ACFSC0_18795</name>
</gene>
<sequence>MAQGPGVGRRELLIGAGAAAALAGPALAQDAGPVARTRAGQVRGRTVEGIHAFKGVRYGASTEGRQFLPPRPPEPWSGVVEAADFGNQSPQLGADRPSVYASWANPRAESEDCLFLNVYTPGLKDGKGRPVMVWFHGGGFTSGSASSHYADGTRLARRGDVVVVTVNHRLNAFGYLYLAGLGGAELADSGNVGSLDMVQALTWVRDNIAEFGGDPGNVTIFGQSGGGGKVSALMAMPAAAGLFHKAIVQSGSGIKVLEPAQAEESTKKVLAALGLSAADVGKLRALPMRAISEALPKAGAEFRPVVDGRALPRHPFHPDAPEISKGVPLLVGTTKDETTSLVGGRDESLFSLTWEALPARLAPELRGLDAAQVIAELRRVDPQARPSDVYFTATTEYRFRRRAYVQAERKTAQGGAPAYMYLFAWESPVDGGKWKSPHSVEHAMVFDNVAKSASMVGTGPDAQKVADAVSSAWVRFARTGDPGWAAYTPQTRTTMVFDVESKVVNDPDADVRRLFEAMPV</sequence>
<accession>A0ABW4N854</accession>
<dbReference type="InterPro" id="IPR002168">
    <property type="entry name" value="Lipase_GDXG_HIS_AS"/>
</dbReference>
<comment type="similarity">
    <text evidence="2">Belongs to the 'GDXG' lipolytic enzyme family.</text>
</comment>
<dbReference type="Pfam" id="PF00135">
    <property type="entry name" value="COesterase"/>
    <property type="match status" value="1"/>
</dbReference>
<proteinExistence type="inferred from homology"/>
<organism evidence="6 7">
    <name type="scientific">Phenylobacterium terrae</name>
    <dbReference type="NCBI Taxonomy" id="2665495"/>
    <lineage>
        <taxon>Bacteria</taxon>
        <taxon>Pseudomonadati</taxon>
        <taxon>Pseudomonadota</taxon>
        <taxon>Alphaproteobacteria</taxon>
        <taxon>Caulobacterales</taxon>
        <taxon>Caulobacteraceae</taxon>
        <taxon>Phenylobacterium</taxon>
    </lineage>
</organism>
<dbReference type="PROSITE" id="PS00941">
    <property type="entry name" value="CARBOXYLESTERASE_B_2"/>
    <property type="match status" value="1"/>
</dbReference>
<dbReference type="PROSITE" id="PS00122">
    <property type="entry name" value="CARBOXYLESTERASE_B_1"/>
    <property type="match status" value="1"/>
</dbReference>
<dbReference type="PROSITE" id="PS01173">
    <property type="entry name" value="LIPASE_GDXG_HIS"/>
    <property type="match status" value="1"/>
</dbReference>